<feature type="compositionally biased region" description="Polar residues" evidence="1">
    <location>
        <begin position="378"/>
        <end position="387"/>
    </location>
</feature>
<feature type="compositionally biased region" description="Polar residues" evidence="1">
    <location>
        <begin position="610"/>
        <end position="625"/>
    </location>
</feature>
<dbReference type="EMBL" id="JAVHJL010000003">
    <property type="protein sequence ID" value="KAK6507140.1"/>
    <property type="molecule type" value="Genomic_DNA"/>
</dbReference>
<organism evidence="3 4">
    <name type="scientific">Arthrobotrys musiformis</name>
    <dbReference type="NCBI Taxonomy" id="47236"/>
    <lineage>
        <taxon>Eukaryota</taxon>
        <taxon>Fungi</taxon>
        <taxon>Dikarya</taxon>
        <taxon>Ascomycota</taxon>
        <taxon>Pezizomycotina</taxon>
        <taxon>Orbiliomycetes</taxon>
        <taxon>Orbiliales</taxon>
        <taxon>Orbiliaceae</taxon>
        <taxon>Arthrobotrys</taxon>
    </lineage>
</organism>
<keyword evidence="2" id="KW-0732">Signal</keyword>
<feature type="region of interest" description="Disordered" evidence="1">
    <location>
        <begin position="602"/>
        <end position="625"/>
    </location>
</feature>
<evidence type="ECO:0000256" key="2">
    <source>
        <dbReference type="SAM" id="SignalP"/>
    </source>
</evidence>
<reference evidence="3 4" key="1">
    <citation type="submission" date="2023-08" db="EMBL/GenBank/DDBJ databases">
        <authorList>
            <person name="Palmer J.M."/>
        </authorList>
    </citation>
    <scope>NUCLEOTIDE SEQUENCE [LARGE SCALE GENOMIC DNA]</scope>
    <source>
        <strain evidence="3 4">TWF481</strain>
    </source>
</reference>
<gene>
    <name evidence="3" type="ORF">TWF481_005589</name>
</gene>
<evidence type="ECO:0000313" key="4">
    <source>
        <dbReference type="Proteomes" id="UP001370758"/>
    </source>
</evidence>
<feature type="chain" id="PRO_5043552899" description="Enterotoxin" evidence="2">
    <location>
        <begin position="30"/>
        <end position="625"/>
    </location>
</feature>
<sequence>MTVRVPCGRAHLTLLSVAILTIFSTSVSAFGFGLTHTVSRNGILVEVPRIDRLDRVSPDNNCYSVIQPEPIRSTDGSHVNEGDPQAVKAAVVANWVDTAQMDAVAFYTTPDCREDSKALIVRWFSNMALPQMVYLAAGYAGNRVPRRLVAYKPIVIPPGPAPEEDYKLASADFESAVLLNPGLLKPGSVFAPSTSRRPSATYCSGLVRYTAFGEREIRALGGIAKGYFQNNPDSNAIPAELDSASWSKLEEEFGNQLNQLLTGVTSSEDQLRSARNIYMPGRFGCNALSKQAYIDPRAPLKPAAIEEEDEVVQLDEVIIDSDQVNAGQGNAEEKIIQEKQITESILEADDLGTTATTGQGLTGQTISDLSSRERFPISASSQSQFSEGQGAVVAGGRRKLRAQRAQEVQRRRQGRTDTVPEAIPQENQSADEMDIEVGPTKVQLTEGSEGIRVRPVGNENSPENAAYQDLVASRQNDPVYGPIDRIAALQGQNWDGRGLNSLSREDSGSLETLRNLVSGLGQKFSALNLAAAFSGGVPVGRDENYQRQGVRIPTPRYLQAQGNNIDIPALQNVQNDVNAASQQPSEFLRGLNELWLEYGGREPPIPELRTGNNILPNSGQPPAGK</sequence>
<dbReference type="AlphaFoldDB" id="A0AAV9WEV0"/>
<proteinExistence type="predicted"/>
<evidence type="ECO:0008006" key="5">
    <source>
        <dbReference type="Google" id="ProtNLM"/>
    </source>
</evidence>
<feature type="region of interest" description="Disordered" evidence="1">
    <location>
        <begin position="378"/>
        <end position="398"/>
    </location>
</feature>
<dbReference type="Proteomes" id="UP001370758">
    <property type="component" value="Unassembled WGS sequence"/>
</dbReference>
<protein>
    <recommendedName>
        <fullName evidence="5">Enterotoxin</fullName>
    </recommendedName>
</protein>
<comment type="caution">
    <text evidence="3">The sequence shown here is derived from an EMBL/GenBank/DDBJ whole genome shotgun (WGS) entry which is preliminary data.</text>
</comment>
<evidence type="ECO:0000313" key="3">
    <source>
        <dbReference type="EMBL" id="KAK6507140.1"/>
    </source>
</evidence>
<feature type="signal peptide" evidence="2">
    <location>
        <begin position="1"/>
        <end position="29"/>
    </location>
</feature>
<accession>A0AAV9WEV0</accession>
<evidence type="ECO:0000256" key="1">
    <source>
        <dbReference type="SAM" id="MobiDB-lite"/>
    </source>
</evidence>
<name>A0AAV9WEV0_9PEZI</name>
<keyword evidence="4" id="KW-1185">Reference proteome</keyword>